<sequence length="147" mass="15988">MLREGSRVKHVAEKLGVSVTTVKRWQAAAKLGEQVKAEVETEEQARLRVLEEARTKLAKEVGDAVQTVIDVMHYTAADALDVNEGDVKPSEFARADSRVAKVRLQAALAVLDRAGLPKVNVLEHGGDALSLLTDHLNRALAQDVDET</sequence>
<organism evidence="1 2">
    <name type="scientific">Sandaracinus amylolyticus</name>
    <dbReference type="NCBI Taxonomy" id="927083"/>
    <lineage>
        <taxon>Bacteria</taxon>
        <taxon>Pseudomonadati</taxon>
        <taxon>Myxococcota</taxon>
        <taxon>Polyangia</taxon>
        <taxon>Polyangiales</taxon>
        <taxon>Sandaracinaceae</taxon>
        <taxon>Sandaracinus</taxon>
    </lineage>
</organism>
<dbReference type="KEGG" id="samy:DB32_006019"/>
<accession>A0A0F6YL35</accession>
<dbReference type="EMBL" id="CP011125">
    <property type="protein sequence ID" value="AKF08870.1"/>
    <property type="molecule type" value="Genomic_DNA"/>
</dbReference>
<dbReference type="STRING" id="927083.DB32_006019"/>
<gene>
    <name evidence="1" type="ORF">DB32_006019</name>
</gene>
<dbReference type="AlphaFoldDB" id="A0A0F6YL35"/>
<proteinExistence type="predicted"/>
<dbReference type="Proteomes" id="UP000034883">
    <property type="component" value="Chromosome"/>
</dbReference>
<protein>
    <submittedName>
        <fullName evidence="1">Uncharacterized protein</fullName>
    </submittedName>
</protein>
<reference evidence="1 2" key="1">
    <citation type="submission" date="2015-03" db="EMBL/GenBank/DDBJ databases">
        <title>Genome assembly of Sandaracinus amylolyticus DSM 53668.</title>
        <authorList>
            <person name="Sharma G."/>
            <person name="Subramanian S."/>
        </authorList>
    </citation>
    <scope>NUCLEOTIDE SEQUENCE [LARGE SCALE GENOMIC DNA]</scope>
    <source>
        <strain evidence="1 2">DSM 53668</strain>
    </source>
</reference>
<evidence type="ECO:0000313" key="1">
    <source>
        <dbReference type="EMBL" id="AKF08870.1"/>
    </source>
</evidence>
<keyword evidence="2" id="KW-1185">Reference proteome</keyword>
<evidence type="ECO:0000313" key="2">
    <source>
        <dbReference type="Proteomes" id="UP000034883"/>
    </source>
</evidence>
<name>A0A0F6YL35_9BACT</name>